<reference evidence="5 6" key="1">
    <citation type="submission" date="2021-07" db="EMBL/GenBank/DDBJ databases">
        <title>The Aristolochia fimbriata genome: insights into angiosperm evolution, floral development and chemical biosynthesis.</title>
        <authorList>
            <person name="Jiao Y."/>
        </authorList>
    </citation>
    <scope>NUCLEOTIDE SEQUENCE [LARGE SCALE GENOMIC DNA]</scope>
    <source>
        <strain evidence="5">IBCAS-2021</strain>
        <tissue evidence="5">Leaf</tissue>
    </source>
</reference>
<dbReference type="Proteomes" id="UP000825729">
    <property type="component" value="Unassembled WGS sequence"/>
</dbReference>
<dbReference type="InterPro" id="IPR011990">
    <property type="entry name" value="TPR-like_helical_dom_sf"/>
</dbReference>
<dbReference type="InterPro" id="IPR002885">
    <property type="entry name" value="PPR_rpt"/>
</dbReference>
<dbReference type="SUPFAM" id="SSF48452">
    <property type="entry name" value="TPR-like"/>
    <property type="match status" value="1"/>
</dbReference>
<dbReference type="Pfam" id="PF13041">
    <property type="entry name" value="PPR_2"/>
    <property type="match status" value="3"/>
</dbReference>
<dbReference type="Pfam" id="PF01535">
    <property type="entry name" value="PPR"/>
    <property type="match status" value="1"/>
</dbReference>
<name>A0AAV7E4F8_ARIFI</name>
<dbReference type="Pfam" id="PF20431">
    <property type="entry name" value="E_motif"/>
    <property type="match status" value="1"/>
</dbReference>
<feature type="domain" description="DYW" evidence="4">
    <location>
        <begin position="521"/>
        <end position="609"/>
    </location>
</feature>
<evidence type="ECO:0000313" key="6">
    <source>
        <dbReference type="Proteomes" id="UP000825729"/>
    </source>
</evidence>
<dbReference type="InterPro" id="IPR032867">
    <property type="entry name" value="DYW_dom"/>
</dbReference>
<dbReference type="EMBL" id="JAINDJ010000006">
    <property type="protein sequence ID" value="KAG9443737.1"/>
    <property type="molecule type" value="Genomic_DNA"/>
</dbReference>
<dbReference type="GO" id="GO:0009451">
    <property type="term" value="P:RNA modification"/>
    <property type="evidence" value="ECO:0007669"/>
    <property type="project" value="InterPro"/>
</dbReference>
<proteinExistence type="predicted"/>
<dbReference type="GO" id="GO:0003723">
    <property type="term" value="F:RNA binding"/>
    <property type="evidence" value="ECO:0007669"/>
    <property type="project" value="InterPro"/>
</dbReference>
<organism evidence="5 6">
    <name type="scientific">Aristolochia fimbriata</name>
    <name type="common">White veined hardy Dutchman's pipe vine</name>
    <dbReference type="NCBI Taxonomy" id="158543"/>
    <lineage>
        <taxon>Eukaryota</taxon>
        <taxon>Viridiplantae</taxon>
        <taxon>Streptophyta</taxon>
        <taxon>Embryophyta</taxon>
        <taxon>Tracheophyta</taxon>
        <taxon>Spermatophyta</taxon>
        <taxon>Magnoliopsida</taxon>
        <taxon>Magnoliidae</taxon>
        <taxon>Piperales</taxon>
        <taxon>Aristolochiaceae</taxon>
        <taxon>Aristolochia</taxon>
    </lineage>
</organism>
<feature type="repeat" description="PPR" evidence="2">
    <location>
        <begin position="295"/>
        <end position="329"/>
    </location>
</feature>
<accession>A0AAV7E4F8</accession>
<evidence type="ECO:0000256" key="2">
    <source>
        <dbReference type="PROSITE-ProRule" id="PRU00708"/>
    </source>
</evidence>
<dbReference type="Pfam" id="PF12854">
    <property type="entry name" value="PPR_1"/>
    <property type="match status" value="1"/>
</dbReference>
<protein>
    <recommendedName>
        <fullName evidence="4">DYW domain-containing protein</fullName>
    </recommendedName>
</protein>
<feature type="repeat" description="PPR" evidence="2">
    <location>
        <begin position="92"/>
        <end position="126"/>
    </location>
</feature>
<dbReference type="Pfam" id="PF14432">
    <property type="entry name" value="DYW_deaminase"/>
    <property type="match status" value="1"/>
</dbReference>
<dbReference type="PANTHER" id="PTHR47926">
    <property type="entry name" value="PENTATRICOPEPTIDE REPEAT-CONTAINING PROTEIN"/>
    <property type="match status" value="1"/>
</dbReference>
<gene>
    <name evidence="5" type="ORF">H6P81_015077</name>
</gene>
<dbReference type="GO" id="GO:0008270">
    <property type="term" value="F:zinc ion binding"/>
    <property type="evidence" value="ECO:0007669"/>
    <property type="project" value="InterPro"/>
</dbReference>
<feature type="chain" id="PRO_5043865812" description="DYW domain-containing protein" evidence="3">
    <location>
        <begin position="22"/>
        <end position="609"/>
    </location>
</feature>
<dbReference type="NCBIfam" id="TIGR00756">
    <property type="entry name" value="PPR"/>
    <property type="match status" value="3"/>
</dbReference>
<evidence type="ECO:0000256" key="1">
    <source>
        <dbReference type="ARBA" id="ARBA00022737"/>
    </source>
</evidence>
<dbReference type="InterPro" id="IPR046848">
    <property type="entry name" value="E_motif"/>
</dbReference>
<dbReference type="InterPro" id="IPR046960">
    <property type="entry name" value="PPR_At4g14850-like_plant"/>
</dbReference>
<dbReference type="FunFam" id="1.25.40.10:FF:000436">
    <property type="entry name" value="Pentatricopeptide repeat-containing protein At5g39350 family"/>
    <property type="match status" value="1"/>
</dbReference>
<keyword evidence="3" id="KW-0732">Signal</keyword>
<dbReference type="Gene3D" id="1.25.40.10">
    <property type="entry name" value="Tetratricopeptide repeat domain"/>
    <property type="match status" value="3"/>
</dbReference>
<dbReference type="PANTHER" id="PTHR47926:SF368">
    <property type="entry name" value="TETRATRICOPEPTIDE REPEAT-LIKE SUPERFAMILY PROTEIN"/>
    <property type="match status" value="1"/>
</dbReference>
<comment type="caution">
    <text evidence="5">The sequence shown here is derived from an EMBL/GenBank/DDBJ whole genome shotgun (WGS) entry which is preliminary data.</text>
</comment>
<keyword evidence="1" id="KW-0677">Repeat</keyword>
<feature type="repeat" description="PPR" evidence="2">
    <location>
        <begin position="193"/>
        <end position="228"/>
    </location>
</feature>
<evidence type="ECO:0000313" key="5">
    <source>
        <dbReference type="EMBL" id="KAG9443737.1"/>
    </source>
</evidence>
<feature type="signal peptide" evidence="3">
    <location>
        <begin position="1"/>
        <end position="21"/>
    </location>
</feature>
<evidence type="ECO:0000259" key="4">
    <source>
        <dbReference type="Pfam" id="PF14432"/>
    </source>
</evidence>
<dbReference type="PROSITE" id="PS51375">
    <property type="entry name" value="PPR"/>
    <property type="match status" value="3"/>
</dbReference>
<evidence type="ECO:0000256" key="3">
    <source>
        <dbReference type="SAM" id="SignalP"/>
    </source>
</evidence>
<keyword evidence="6" id="KW-1185">Reference proteome</keyword>
<dbReference type="AlphaFoldDB" id="A0AAV7E4F8"/>
<sequence>MLAGQHKSLALGLALLPLSQRLPQTHLSPKNDFVQKLQNIENLGGVISIHGRLLKHGLLGDTFISNHLLNAYLKFHRIENARLVFDEIPQPNVVSFTSLMAGFVGHQRAREALVLFGRMPVDEIMPNEFTFATAVNACSVLAHVEAGRQVHALVQTFGLGRNLVITSSLVDMYGKSNETNDARRVFDEMPDRNIISWSSMISAYAQNARGHEALELFCELLKDNRLLPNQFTYASVLNACASLGRLVAGKASHAAVIRRLPQMNEVVASALLDMYAKCGLINYSCTVFRQMETPSVIPYTAMIVGAAKHGLGRFSLELFEEMTRRGIRPNDVTFIGVLHACSHSGLVDFGIDHLNSMRERYNVVPDARHYTCVVDMLGRAGRLDEAYRLASNILVENGNDIALLWGSLLSASRTHGRLDLAVEAGNRLIEANQQVTAAYVTMSNTYAVVGNWENVHGLRTEMKKRGLQKEPGCSWVEIRSTTYVFYAGDISLCPRGAEVMHVLKELELRMRERGYTGRKGGTGMVFVDVEEEAKEAILGLHSERLALGFALVSMANGVTIRVMKNLRMCEDCHVAFKLISDIVGRDLVVRDLNRFHHFRDGSCSCVDYW</sequence>
<dbReference type="FunFam" id="1.25.40.10:FF:000090">
    <property type="entry name" value="Pentatricopeptide repeat-containing protein, chloroplastic"/>
    <property type="match status" value="1"/>
</dbReference>